<feature type="compositionally biased region" description="Basic and acidic residues" evidence="6">
    <location>
        <begin position="186"/>
        <end position="197"/>
    </location>
</feature>
<organism evidence="9 10">
    <name type="scientific">Latimeria chalumnae</name>
    <name type="common">Coelacanth</name>
    <dbReference type="NCBI Taxonomy" id="7897"/>
    <lineage>
        <taxon>Eukaryota</taxon>
        <taxon>Metazoa</taxon>
        <taxon>Chordata</taxon>
        <taxon>Craniata</taxon>
        <taxon>Vertebrata</taxon>
        <taxon>Euteleostomi</taxon>
        <taxon>Coelacanthiformes</taxon>
        <taxon>Coelacanthidae</taxon>
        <taxon>Latimeria</taxon>
    </lineage>
</organism>
<proteinExistence type="inferred from homology"/>
<dbReference type="Proteomes" id="UP000008672">
    <property type="component" value="Unassembled WGS sequence"/>
</dbReference>
<dbReference type="GO" id="GO:0004649">
    <property type="term" value="F:poly(ADP-ribose) glycohydrolase activity"/>
    <property type="evidence" value="ECO:0007669"/>
    <property type="project" value="UniProtKB-EC"/>
</dbReference>
<evidence type="ECO:0000256" key="4">
    <source>
        <dbReference type="PIRSR" id="PIRSR607724-1"/>
    </source>
</evidence>
<dbReference type="EMBL" id="AFYH01039606">
    <property type="status" value="NOT_ANNOTATED_CDS"/>
    <property type="molecule type" value="Genomic_DNA"/>
</dbReference>
<reference evidence="10" key="1">
    <citation type="submission" date="2011-08" db="EMBL/GenBank/DDBJ databases">
        <title>The draft genome of Latimeria chalumnae.</title>
        <authorList>
            <person name="Di Palma F."/>
            <person name="Alfoldi J."/>
            <person name="Johnson J."/>
            <person name="Berlin A."/>
            <person name="Gnerre S."/>
            <person name="Jaffe D."/>
            <person name="MacCallum I."/>
            <person name="Young S."/>
            <person name="Walker B.J."/>
            <person name="Lander E."/>
            <person name="Lindblad-Toh K."/>
        </authorList>
    </citation>
    <scope>NUCLEOTIDE SEQUENCE [LARGE SCALE GENOMIC DNA]</scope>
    <source>
        <strain evidence="10">Wild caught</strain>
    </source>
</reference>
<dbReference type="Pfam" id="PF05028">
    <property type="entry name" value="PARG_cat_C"/>
    <property type="match status" value="1"/>
</dbReference>
<evidence type="ECO:0000256" key="2">
    <source>
        <dbReference type="ARBA" id="ARBA00012255"/>
    </source>
</evidence>
<evidence type="ECO:0000256" key="5">
    <source>
        <dbReference type="PIRSR" id="PIRSR607724-2"/>
    </source>
</evidence>
<dbReference type="InParanoid" id="H3ADT2"/>
<dbReference type="GO" id="GO:0006282">
    <property type="term" value="P:regulation of DNA repair"/>
    <property type="evidence" value="ECO:0007669"/>
    <property type="project" value="InterPro"/>
</dbReference>
<feature type="region of interest" description="Disordered" evidence="6">
    <location>
        <begin position="182"/>
        <end position="202"/>
    </location>
</feature>
<name>H3ADT2_LATCH</name>
<dbReference type="InterPro" id="IPR007724">
    <property type="entry name" value="Poly_GlycHdrlase"/>
</dbReference>
<dbReference type="EMBL" id="AFYH01039608">
    <property type="status" value="NOT_ANNOTATED_CDS"/>
    <property type="molecule type" value="Genomic_DNA"/>
</dbReference>
<dbReference type="PANTHER" id="PTHR12837">
    <property type="entry name" value="POLY ADP-RIBOSE GLYCOHYDROLASE"/>
    <property type="match status" value="1"/>
</dbReference>
<dbReference type="eggNOG" id="KOG2064">
    <property type="taxonomic scope" value="Eukaryota"/>
</dbReference>
<dbReference type="PANTHER" id="PTHR12837:SF15">
    <property type="entry name" value="POLY(ADP-RIBOSE) GLYCOHYDROLASE"/>
    <property type="match status" value="1"/>
</dbReference>
<feature type="active site" evidence="4">
    <location>
        <position position="514"/>
    </location>
</feature>
<dbReference type="FunCoup" id="H3ADT2">
    <property type="interactions" value="3837"/>
</dbReference>
<dbReference type="InterPro" id="IPR048362">
    <property type="entry name" value="PARG_helical"/>
</dbReference>
<feature type="domain" description="PARG helical" evidence="8">
    <location>
        <begin position="341"/>
        <end position="458"/>
    </location>
</feature>
<accession>H3ADT2</accession>
<dbReference type="EMBL" id="AFYH01039604">
    <property type="status" value="NOT_ANNOTATED_CDS"/>
    <property type="molecule type" value="Genomic_DNA"/>
</dbReference>
<dbReference type="GO" id="GO:0005975">
    <property type="term" value="P:carbohydrate metabolic process"/>
    <property type="evidence" value="ECO:0007669"/>
    <property type="project" value="InterPro"/>
</dbReference>
<protein>
    <recommendedName>
        <fullName evidence="2">poly(ADP-ribose) glycohydrolase</fullName>
        <ecNumber evidence="2">3.2.1.143</ecNumber>
    </recommendedName>
</protein>
<feature type="binding site" evidence="5">
    <location>
        <position position="499"/>
    </location>
    <ligand>
        <name>substrate</name>
    </ligand>
</feature>
<reference evidence="9" key="2">
    <citation type="submission" date="2025-08" db="UniProtKB">
        <authorList>
            <consortium name="Ensembl"/>
        </authorList>
    </citation>
    <scope>IDENTIFICATION</scope>
</reference>
<gene>
    <name evidence="9" type="primary">PARG</name>
</gene>
<feature type="domain" description="PARG catalytic Macro" evidence="7">
    <location>
        <begin position="465"/>
        <end position="667"/>
    </location>
</feature>
<dbReference type="GO" id="GO:1990966">
    <property type="term" value="P:ATP generation from poly-ADP-D-ribose"/>
    <property type="evidence" value="ECO:0007669"/>
    <property type="project" value="TreeGrafter"/>
</dbReference>
<evidence type="ECO:0000256" key="3">
    <source>
        <dbReference type="ARBA" id="ARBA00022801"/>
    </source>
</evidence>
<dbReference type="EMBL" id="AFYH01039609">
    <property type="status" value="NOT_ANNOTATED_CDS"/>
    <property type="molecule type" value="Genomic_DNA"/>
</dbReference>
<dbReference type="OMA" id="WGMIERA"/>
<feature type="compositionally biased region" description="Basic and acidic residues" evidence="6">
    <location>
        <begin position="1"/>
        <end position="17"/>
    </location>
</feature>
<dbReference type="GO" id="GO:0005737">
    <property type="term" value="C:cytoplasm"/>
    <property type="evidence" value="ECO:0007669"/>
    <property type="project" value="TreeGrafter"/>
</dbReference>
<dbReference type="InterPro" id="IPR046372">
    <property type="entry name" value="PARG_cat_C"/>
</dbReference>
<evidence type="ECO:0000259" key="7">
    <source>
        <dbReference type="Pfam" id="PF05028"/>
    </source>
</evidence>
<feature type="region of interest" description="Disordered" evidence="6">
    <location>
        <begin position="1"/>
        <end position="166"/>
    </location>
</feature>
<dbReference type="EMBL" id="AFYH01039613">
    <property type="status" value="NOT_ANNOTATED_CDS"/>
    <property type="molecule type" value="Genomic_DNA"/>
</dbReference>
<keyword evidence="3" id="KW-0378">Hydrolase</keyword>
<keyword evidence="10" id="KW-1185">Reference proteome</keyword>
<evidence type="ECO:0000259" key="8">
    <source>
        <dbReference type="Pfam" id="PF20811"/>
    </source>
</evidence>
<dbReference type="EMBL" id="AFYH01039605">
    <property type="status" value="NOT_ANNOTATED_CDS"/>
    <property type="molecule type" value="Genomic_DNA"/>
</dbReference>
<dbReference type="STRING" id="7897.ENSLACP00000007803"/>
<dbReference type="AlphaFoldDB" id="H3ADT2"/>
<evidence type="ECO:0000313" key="10">
    <source>
        <dbReference type="Proteomes" id="UP000008672"/>
    </source>
</evidence>
<feature type="compositionally biased region" description="Basic and acidic residues" evidence="6">
    <location>
        <begin position="111"/>
        <end position="142"/>
    </location>
</feature>
<dbReference type="EMBL" id="AFYH01039612">
    <property type="status" value="NOT_ANNOTATED_CDS"/>
    <property type="molecule type" value="Genomic_DNA"/>
</dbReference>
<evidence type="ECO:0000256" key="6">
    <source>
        <dbReference type="SAM" id="MobiDB-lite"/>
    </source>
</evidence>
<dbReference type="EMBL" id="AFYH01039611">
    <property type="status" value="NOT_ANNOTATED_CDS"/>
    <property type="molecule type" value="Genomic_DNA"/>
</dbReference>
<dbReference type="Bgee" id="ENSLACG00000006911">
    <property type="expression patterns" value="Expressed in muscle tissue and 6 other cell types or tissues"/>
</dbReference>
<dbReference type="Ensembl" id="ENSLACT00000007869.1">
    <property type="protein sequence ID" value="ENSLACP00000007803.1"/>
    <property type="gene ID" value="ENSLACG00000006911.1"/>
</dbReference>
<evidence type="ECO:0000313" key="9">
    <source>
        <dbReference type="Ensembl" id="ENSLACP00000007803.1"/>
    </source>
</evidence>
<dbReference type="Pfam" id="PF20811">
    <property type="entry name" value="PARG_cat_N"/>
    <property type="match status" value="1"/>
</dbReference>
<feature type="binding site" evidence="5">
    <location>
        <position position="554"/>
    </location>
    <ligand>
        <name>substrate</name>
    </ligand>
</feature>
<feature type="active site" evidence="4">
    <location>
        <position position="515"/>
    </location>
</feature>
<feature type="active site" evidence="4">
    <location>
        <position position="496"/>
    </location>
</feature>
<comment type="similarity">
    <text evidence="1">Belongs to the poly(ADP-ribose) glycohydrolase family.</text>
</comment>
<sequence length="741" mass="84361">QRTEECPPEDKNSKQEIDVVPESPLSDSGSEPSVAGPSRSAKQSMDESSSESMEKDSELGSSMDACGLENSFQGSEADKEAFISPKEGDFEDSVNKTEVVELQESKMTSKQSEDARLSLSLKEKKNPSRDCKDGKDIQEPDNPRSSPGPSSEFKKGKIPRKKGSKITDHFMMITLKKVDSSQMTKCDFKDKKSDRRSNSKPLPVAFPVNEKWLGTPIEKMRRMPMCGKPLPKLKALASHTVTIRTDLLREREVPKPYPMSFKDSWDNRHVKMPYSEQNLYPVENEMGTKIVRSRWELIQTALLTKFHSSLDVKDAILRYNVGYAKKWDFTALNHFSTEVLERSEAKCLFQSIVPEMVQLALRLPTLCTQPIPLLKQKMNHSITMSQEQIASLLANAFFCTFPRRNARTKSEYSNYPDINFNRLFEGSSPRKAEKLKTLFCYFRAVTEKKPTGLVTYTRQSLQNFPRWESSTSKLTRLHVTCEGTIESKGHGMLQVDFANRYVGGGVTSSGLVQEEIRFIINPELIVSRLFTEVLDHNECLIITGAEQYSNYEGYAESYRWAGKHTDETPRDDWQRRCTEIVAMDAFDFRTYLDQFVPEKIRRELNKAYCGFVRPGIPHQNLSAVATGNWGCGVFGGDPRLKALLQMMAAAEAGRDVVYLTFGNTELMADLYNMHHFLTEKQQTVGDVYRLLERYYNQQCRTCSSRPDVKLYAFIFNTLESYGDSTDNDEGTEPGDYSDNEF</sequence>
<dbReference type="GeneTree" id="ENSGT00390000003652"/>
<dbReference type="HOGENOM" id="CLU_015146_0_0_1"/>
<dbReference type="EMBL" id="AFYH01039610">
    <property type="status" value="NOT_ANNOTATED_CDS"/>
    <property type="molecule type" value="Genomic_DNA"/>
</dbReference>
<dbReference type="EMBL" id="AFYH01039607">
    <property type="status" value="NOT_ANNOTATED_CDS"/>
    <property type="molecule type" value="Genomic_DNA"/>
</dbReference>
<feature type="binding site" evidence="5">
    <location>
        <position position="513"/>
    </location>
    <ligand>
        <name>substrate</name>
    </ligand>
</feature>
<dbReference type="GO" id="GO:0005634">
    <property type="term" value="C:nucleus"/>
    <property type="evidence" value="ECO:0007669"/>
    <property type="project" value="TreeGrafter"/>
</dbReference>
<dbReference type="EC" id="3.2.1.143" evidence="2"/>
<dbReference type="GO" id="GO:0009225">
    <property type="term" value="P:nucleotide-sugar metabolic process"/>
    <property type="evidence" value="ECO:0007669"/>
    <property type="project" value="TreeGrafter"/>
</dbReference>
<reference evidence="9" key="3">
    <citation type="submission" date="2025-09" db="UniProtKB">
        <authorList>
            <consortium name="Ensembl"/>
        </authorList>
    </citation>
    <scope>IDENTIFICATION</scope>
</reference>
<evidence type="ECO:0000256" key="1">
    <source>
        <dbReference type="ARBA" id="ARBA00009545"/>
    </source>
</evidence>